<dbReference type="PANTHER" id="PTHR42847">
    <property type="entry name" value="ALKANESULFONATE MONOOXYGENASE"/>
    <property type="match status" value="1"/>
</dbReference>
<evidence type="ECO:0000259" key="5">
    <source>
        <dbReference type="Pfam" id="PF00296"/>
    </source>
</evidence>
<proteinExistence type="predicted"/>
<keyword evidence="2" id="KW-0288">FMN</keyword>
<keyword evidence="4 6" id="KW-0503">Monooxygenase</keyword>
<dbReference type="GO" id="GO:0004497">
    <property type="term" value="F:monooxygenase activity"/>
    <property type="evidence" value="ECO:0007669"/>
    <property type="project" value="UniProtKB-KW"/>
</dbReference>
<comment type="caution">
    <text evidence="6">The sequence shown here is derived from an EMBL/GenBank/DDBJ whole genome shotgun (WGS) entry which is preliminary data.</text>
</comment>
<dbReference type="GO" id="GO:0016705">
    <property type="term" value="F:oxidoreductase activity, acting on paired donors, with incorporation or reduction of molecular oxygen"/>
    <property type="evidence" value="ECO:0007669"/>
    <property type="project" value="InterPro"/>
</dbReference>
<organism evidence="6 7">
    <name type="scientific">Amycolatopsis thermoflava</name>
    <dbReference type="NCBI Taxonomy" id="84480"/>
    <lineage>
        <taxon>Bacteria</taxon>
        <taxon>Bacillati</taxon>
        <taxon>Actinomycetota</taxon>
        <taxon>Actinomycetes</taxon>
        <taxon>Pseudonocardiales</taxon>
        <taxon>Pseudonocardiaceae</taxon>
        <taxon>Amycolatopsis</taxon>
        <taxon>Amycolatopsis methanolica group</taxon>
    </lineage>
</organism>
<evidence type="ECO:0000256" key="4">
    <source>
        <dbReference type="ARBA" id="ARBA00023033"/>
    </source>
</evidence>
<protein>
    <submittedName>
        <fullName evidence="6">Alkanesulfonate monooxygenase</fullName>
    </submittedName>
</protein>
<dbReference type="InterPro" id="IPR036661">
    <property type="entry name" value="Luciferase-like_sf"/>
</dbReference>
<dbReference type="EMBL" id="RKHY01000001">
    <property type="protein sequence ID" value="ROS44009.1"/>
    <property type="molecule type" value="Genomic_DNA"/>
</dbReference>
<keyword evidence="1" id="KW-0285">Flavoprotein</keyword>
<sequence>MSSVHNAGLSVPIPGLSWTAPDAPAYGPIMTSAPAFDHTIPETASPRVEFISLSHLNPSTELNPIPTRGIDLEYFRTYVRALEDGGFDYTLLPYGSNTADSFVVASAVGQLTERIKPIVALRPNTTFPLVAAQKLATLDQLTEGRAVVHLISGGSDAEQARQGDYLPKDRRYARTSEYIDLLRRAWTEPAPFSHSGEFYTFDDFGPGFAPYDSPIPISIGGQSDEAFAIGGEKADIFSFWGEPLDDLRGEIERVHGIARAAGRTTLPRIWVTFRPIVGRTDEEAWQKAHTYVAKIADTFRAAAYGKQRHQQAAPQNVGSQRALAFAEQAELYDRALWTRTAAVTNAAGASTALVGSAETVAAAILDYIDRGADLVSIRGYDTLNDAVDYGRHVLPLVRQELAHRAATGQRGRLQADHLGNYGEDYRRYATAQEHA</sequence>
<keyword evidence="3" id="KW-0560">Oxidoreductase</keyword>
<dbReference type="Pfam" id="PF00296">
    <property type="entry name" value="Bac_luciferase"/>
    <property type="match status" value="1"/>
</dbReference>
<feature type="domain" description="Luciferase-like" evidence="5">
    <location>
        <begin position="66"/>
        <end position="373"/>
    </location>
</feature>
<evidence type="ECO:0000313" key="6">
    <source>
        <dbReference type="EMBL" id="ROS44009.1"/>
    </source>
</evidence>
<evidence type="ECO:0000256" key="2">
    <source>
        <dbReference type="ARBA" id="ARBA00022643"/>
    </source>
</evidence>
<evidence type="ECO:0000256" key="3">
    <source>
        <dbReference type="ARBA" id="ARBA00023002"/>
    </source>
</evidence>
<dbReference type="SUPFAM" id="SSF51679">
    <property type="entry name" value="Bacterial luciferase-like"/>
    <property type="match status" value="1"/>
</dbReference>
<dbReference type="AlphaFoldDB" id="A0A3N2H6F2"/>
<reference evidence="6 7" key="1">
    <citation type="submission" date="2018-11" db="EMBL/GenBank/DDBJ databases">
        <title>Sequencing the genomes of 1000 actinobacteria strains.</title>
        <authorList>
            <person name="Klenk H.-P."/>
        </authorList>
    </citation>
    <scope>NUCLEOTIDE SEQUENCE [LARGE SCALE GENOMIC DNA]</scope>
    <source>
        <strain evidence="6 7">DSM 44348</strain>
    </source>
</reference>
<dbReference type="InterPro" id="IPR050172">
    <property type="entry name" value="SsuD_RutA_monooxygenase"/>
</dbReference>
<keyword evidence="7" id="KW-1185">Reference proteome</keyword>
<name>A0A3N2H6F2_9PSEU</name>
<accession>A0A3N2H6F2</accession>
<dbReference type="PANTHER" id="PTHR42847:SF4">
    <property type="entry name" value="ALKANESULFONATE MONOOXYGENASE-RELATED"/>
    <property type="match status" value="1"/>
</dbReference>
<dbReference type="Gene3D" id="3.20.20.30">
    <property type="entry name" value="Luciferase-like domain"/>
    <property type="match status" value="1"/>
</dbReference>
<dbReference type="CDD" id="cd01094">
    <property type="entry name" value="Alkanesulfonate_monoxygenase"/>
    <property type="match status" value="1"/>
</dbReference>
<dbReference type="InterPro" id="IPR011251">
    <property type="entry name" value="Luciferase-like_dom"/>
</dbReference>
<dbReference type="Proteomes" id="UP000274843">
    <property type="component" value="Unassembled WGS sequence"/>
</dbReference>
<evidence type="ECO:0000313" key="7">
    <source>
        <dbReference type="Proteomes" id="UP000274843"/>
    </source>
</evidence>
<evidence type="ECO:0000256" key="1">
    <source>
        <dbReference type="ARBA" id="ARBA00022630"/>
    </source>
</evidence>
<gene>
    <name evidence="6" type="ORF">EDD35_6434</name>
</gene>